<accession>A0A4Z2F1Z6</accession>
<evidence type="ECO:0000313" key="1">
    <source>
        <dbReference type="EMBL" id="TNN35177.1"/>
    </source>
</evidence>
<protein>
    <submittedName>
        <fullName evidence="1">Uncharacterized protein</fullName>
    </submittedName>
</protein>
<reference evidence="1 2" key="1">
    <citation type="submission" date="2019-03" db="EMBL/GenBank/DDBJ databases">
        <title>First draft genome of Liparis tanakae, snailfish: a comprehensive survey of snailfish specific genes.</title>
        <authorList>
            <person name="Kim W."/>
            <person name="Song I."/>
            <person name="Jeong J.-H."/>
            <person name="Kim D."/>
            <person name="Kim S."/>
            <person name="Ryu S."/>
            <person name="Song J.Y."/>
            <person name="Lee S.K."/>
        </authorList>
    </citation>
    <scope>NUCLEOTIDE SEQUENCE [LARGE SCALE GENOMIC DNA]</scope>
    <source>
        <tissue evidence="1">Muscle</tissue>
    </source>
</reference>
<dbReference type="SUPFAM" id="SSF52266">
    <property type="entry name" value="SGNH hydrolase"/>
    <property type="match status" value="1"/>
</dbReference>
<name>A0A4Z2F1Z6_9TELE</name>
<organism evidence="1 2">
    <name type="scientific">Liparis tanakae</name>
    <name type="common">Tanaka's snailfish</name>
    <dbReference type="NCBI Taxonomy" id="230148"/>
    <lineage>
        <taxon>Eukaryota</taxon>
        <taxon>Metazoa</taxon>
        <taxon>Chordata</taxon>
        <taxon>Craniata</taxon>
        <taxon>Vertebrata</taxon>
        <taxon>Euteleostomi</taxon>
        <taxon>Actinopterygii</taxon>
        <taxon>Neopterygii</taxon>
        <taxon>Teleostei</taxon>
        <taxon>Neoteleostei</taxon>
        <taxon>Acanthomorphata</taxon>
        <taxon>Eupercaria</taxon>
        <taxon>Perciformes</taxon>
        <taxon>Cottioidei</taxon>
        <taxon>Cottales</taxon>
        <taxon>Liparidae</taxon>
        <taxon>Liparis</taxon>
    </lineage>
</organism>
<evidence type="ECO:0000313" key="2">
    <source>
        <dbReference type="Proteomes" id="UP000314294"/>
    </source>
</evidence>
<gene>
    <name evidence="1" type="ORF">EYF80_054658</name>
</gene>
<dbReference type="EMBL" id="SRLO01001817">
    <property type="protein sequence ID" value="TNN35177.1"/>
    <property type="molecule type" value="Genomic_DNA"/>
</dbReference>
<dbReference type="OrthoDB" id="8949194at2759"/>
<proteinExistence type="predicted"/>
<dbReference type="InterPro" id="IPR036514">
    <property type="entry name" value="SGNH_hydro_sf"/>
</dbReference>
<keyword evidence="2" id="KW-1185">Reference proteome</keyword>
<comment type="caution">
    <text evidence="1">The sequence shown here is derived from an EMBL/GenBank/DDBJ whole genome shotgun (WGS) entry which is preliminary data.</text>
</comment>
<dbReference type="Gene3D" id="3.40.50.1110">
    <property type="entry name" value="SGNH hydrolase"/>
    <property type="match status" value="1"/>
</dbReference>
<dbReference type="Proteomes" id="UP000314294">
    <property type="component" value="Unassembled WGS sequence"/>
</dbReference>
<dbReference type="AlphaFoldDB" id="A0A4Z2F1Z6"/>
<sequence length="213" mass="23696">MLKRETWKLQQVKDQLSAVPTATGTEGHTLLPCTQPTNTQLCNTLAPPDPSTQPAAYHFFSGPRVPSKHCSTTGQAMNLLKKETLHNPECLVIHHTDDLDTLHKDTAEAVRKMAELASEGFPNTRIIIISTLLPRTDTPPHVVHEMNMDIRRCAARPNVHPSHHPTIGTWYQDGLHLHKEAELCCSCCHSPSLCSLRAGRHQRCYTSCVIASF</sequence>